<dbReference type="SUPFAM" id="SSF54928">
    <property type="entry name" value="RNA-binding domain, RBD"/>
    <property type="match status" value="1"/>
</dbReference>
<dbReference type="PROSITE" id="PS50102">
    <property type="entry name" value="RRM"/>
    <property type="match status" value="1"/>
</dbReference>
<keyword evidence="6" id="KW-1185">Reference proteome</keyword>
<proteinExistence type="predicted"/>
<dbReference type="Gene3D" id="3.30.70.330">
    <property type="match status" value="1"/>
</dbReference>
<dbReference type="PANTHER" id="PTHR48024:SF9">
    <property type="entry name" value="UBP1-ASSOCIATED PROTEINS 1A-RELATED"/>
    <property type="match status" value="1"/>
</dbReference>
<dbReference type="InterPro" id="IPR000504">
    <property type="entry name" value="RRM_dom"/>
</dbReference>
<feature type="compositionally biased region" description="Basic and acidic residues" evidence="3">
    <location>
        <begin position="9"/>
        <end position="19"/>
    </location>
</feature>
<reference evidence="5" key="1">
    <citation type="journal article" date="2023" name="GigaByte">
        <title>Genome assembly of the bearded iris, Iris pallida Lam.</title>
        <authorList>
            <person name="Bruccoleri R.E."/>
            <person name="Oakeley E.J."/>
            <person name="Faust A.M.E."/>
            <person name="Altorfer M."/>
            <person name="Dessus-Babus S."/>
            <person name="Burckhardt D."/>
            <person name="Oertli M."/>
            <person name="Naumann U."/>
            <person name="Petersen F."/>
            <person name="Wong J."/>
        </authorList>
    </citation>
    <scope>NUCLEOTIDE SEQUENCE</scope>
    <source>
        <strain evidence="5">GSM-AAB239-AS_SAM_17_03QT</strain>
    </source>
</reference>
<dbReference type="GO" id="GO:0005634">
    <property type="term" value="C:nucleus"/>
    <property type="evidence" value="ECO:0007669"/>
    <property type="project" value="TreeGrafter"/>
</dbReference>
<evidence type="ECO:0000259" key="4">
    <source>
        <dbReference type="PROSITE" id="PS50102"/>
    </source>
</evidence>
<dbReference type="GO" id="GO:0003723">
    <property type="term" value="F:RNA binding"/>
    <property type="evidence" value="ECO:0007669"/>
    <property type="project" value="UniProtKB-UniRule"/>
</dbReference>
<dbReference type="PANTHER" id="PTHR48024">
    <property type="entry name" value="GEO13361P1-RELATED"/>
    <property type="match status" value="1"/>
</dbReference>
<evidence type="ECO:0000313" key="6">
    <source>
        <dbReference type="Proteomes" id="UP001140949"/>
    </source>
</evidence>
<dbReference type="Proteomes" id="UP001140949">
    <property type="component" value="Unassembled WGS sequence"/>
</dbReference>
<gene>
    <name evidence="5" type="ORF">M6B38_339630</name>
</gene>
<evidence type="ECO:0000256" key="2">
    <source>
        <dbReference type="PROSITE-ProRule" id="PRU00176"/>
    </source>
</evidence>
<name>A0AAX6GXP1_IRIPA</name>
<dbReference type="InterPro" id="IPR035979">
    <property type="entry name" value="RBD_domain_sf"/>
</dbReference>
<dbReference type="Pfam" id="PF00076">
    <property type="entry name" value="RRM_1"/>
    <property type="match status" value="1"/>
</dbReference>
<dbReference type="SMART" id="SM00360">
    <property type="entry name" value="RRM"/>
    <property type="match status" value="1"/>
</dbReference>
<evidence type="ECO:0000256" key="3">
    <source>
        <dbReference type="SAM" id="MobiDB-lite"/>
    </source>
</evidence>
<dbReference type="AlphaFoldDB" id="A0AAX6GXP1"/>
<feature type="region of interest" description="Disordered" evidence="3">
    <location>
        <begin position="1"/>
        <end position="39"/>
    </location>
</feature>
<accession>A0AAX6GXP1</accession>
<dbReference type="InterPro" id="IPR012677">
    <property type="entry name" value="Nucleotide-bd_a/b_plait_sf"/>
</dbReference>
<sequence>MANLKKRKSDQEESNHLSDAKPPISYVRKDDSDSENDEDVAELLETLSKEQLVYLLRSAALSHPPTLAEIRLTDDADPSRRKIFVHGLGWDTTADSLRLHFSPFGDLDDVRVVTDKATGKSKGYGFILFRQRKCARKALKQPQKLIDNRMAACQLASLGPRQTLIPTQTLTLTLTPATRRILSRTHTHTHTRVRTRTITLRGRFTSGMLIPTSTGGGYLSSSGSLGRLRRGRSGLIG</sequence>
<feature type="domain" description="RRM" evidence="4">
    <location>
        <begin position="81"/>
        <end position="158"/>
    </location>
</feature>
<evidence type="ECO:0000313" key="5">
    <source>
        <dbReference type="EMBL" id="KAJ6833516.1"/>
    </source>
</evidence>
<dbReference type="EMBL" id="JANAVB010014954">
    <property type="protein sequence ID" value="KAJ6833516.1"/>
    <property type="molecule type" value="Genomic_DNA"/>
</dbReference>
<keyword evidence="1 2" id="KW-0694">RNA-binding</keyword>
<comment type="caution">
    <text evidence="5">The sequence shown here is derived from an EMBL/GenBank/DDBJ whole genome shotgun (WGS) entry which is preliminary data.</text>
</comment>
<reference evidence="5" key="2">
    <citation type="submission" date="2023-04" db="EMBL/GenBank/DDBJ databases">
        <authorList>
            <person name="Bruccoleri R.E."/>
            <person name="Oakeley E.J."/>
            <person name="Faust A.-M."/>
            <person name="Dessus-Babus S."/>
            <person name="Altorfer M."/>
            <person name="Burckhardt D."/>
            <person name="Oertli M."/>
            <person name="Naumann U."/>
            <person name="Petersen F."/>
            <person name="Wong J."/>
        </authorList>
    </citation>
    <scope>NUCLEOTIDE SEQUENCE</scope>
    <source>
        <strain evidence="5">GSM-AAB239-AS_SAM_17_03QT</strain>
        <tissue evidence="5">Leaf</tissue>
    </source>
</reference>
<dbReference type="InterPro" id="IPR050886">
    <property type="entry name" value="RNA-binding_reg"/>
</dbReference>
<evidence type="ECO:0000256" key="1">
    <source>
        <dbReference type="ARBA" id="ARBA00022884"/>
    </source>
</evidence>
<protein>
    <submittedName>
        <fullName evidence="5">UBP1-associated protein 2B-like</fullName>
    </submittedName>
</protein>
<organism evidence="5 6">
    <name type="scientific">Iris pallida</name>
    <name type="common">Sweet iris</name>
    <dbReference type="NCBI Taxonomy" id="29817"/>
    <lineage>
        <taxon>Eukaryota</taxon>
        <taxon>Viridiplantae</taxon>
        <taxon>Streptophyta</taxon>
        <taxon>Embryophyta</taxon>
        <taxon>Tracheophyta</taxon>
        <taxon>Spermatophyta</taxon>
        <taxon>Magnoliopsida</taxon>
        <taxon>Liliopsida</taxon>
        <taxon>Asparagales</taxon>
        <taxon>Iridaceae</taxon>
        <taxon>Iridoideae</taxon>
        <taxon>Irideae</taxon>
        <taxon>Iris</taxon>
    </lineage>
</organism>